<evidence type="ECO:0000256" key="4">
    <source>
        <dbReference type="PROSITE-ProRule" id="PRU00175"/>
    </source>
</evidence>
<keyword evidence="2 4" id="KW-0863">Zinc-finger</keyword>
<dbReference type="Gene3D" id="3.30.40.10">
    <property type="entry name" value="Zinc/RING finger domain, C3HC4 (zinc finger)"/>
    <property type="match status" value="1"/>
</dbReference>
<dbReference type="InterPro" id="IPR013083">
    <property type="entry name" value="Znf_RING/FYVE/PHD"/>
</dbReference>
<organism evidence="7 8">
    <name type="scientific">Crepidotus variabilis</name>
    <dbReference type="NCBI Taxonomy" id="179855"/>
    <lineage>
        <taxon>Eukaryota</taxon>
        <taxon>Fungi</taxon>
        <taxon>Dikarya</taxon>
        <taxon>Basidiomycota</taxon>
        <taxon>Agaricomycotina</taxon>
        <taxon>Agaricomycetes</taxon>
        <taxon>Agaricomycetidae</taxon>
        <taxon>Agaricales</taxon>
        <taxon>Agaricineae</taxon>
        <taxon>Crepidotaceae</taxon>
        <taxon>Crepidotus</taxon>
    </lineage>
</organism>
<sequence length="281" mass="31234">MSIDLASSNFVTAAAYRLFQDAVVPPQPRIKTFLESLPELHKRDVDLEESCPICLVPFGALFAEHEAATSTATLDPSQEFAEEKRVAGGITKLAGCGHIFCRNDLIEWVENQHGSCPTCRHIFLDIRPRSESDDESSDGGEYIPNADDFEDEDEDAFLETDGFTDASAEEFPVEAMDLDFDELWDGENVVADSEQDDDFRLDQDEMDLEALDAHEASQSAELWGFTDGDSDPTSSSEGDTSMGDFEDEERIAVALEREVSVSVYDDNDDLNPEDFLEENSK</sequence>
<dbReference type="Pfam" id="PF00097">
    <property type="entry name" value="zf-C3HC4"/>
    <property type="match status" value="1"/>
</dbReference>
<accession>A0A9P6ERQ4</accession>
<evidence type="ECO:0000313" key="8">
    <source>
        <dbReference type="Proteomes" id="UP000807306"/>
    </source>
</evidence>
<dbReference type="EMBL" id="MU157825">
    <property type="protein sequence ID" value="KAF9534881.1"/>
    <property type="molecule type" value="Genomic_DNA"/>
</dbReference>
<gene>
    <name evidence="7" type="ORF">CPB83DRAFT_843090</name>
</gene>
<feature type="region of interest" description="Disordered" evidence="5">
    <location>
        <begin position="129"/>
        <end position="149"/>
    </location>
</feature>
<evidence type="ECO:0000313" key="7">
    <source>
        <dbReference type="EMBL" id="KAF9534881.1"/>
    </source>
</evidence>
<dbReference type="PROSITE" id="PS50089">
    <property type="entry name" value="ZF_RING_2"/>
    <property type="match status" value="1"/>
</dbReference>
<dbReference type="Proteomes" id="UP000807306">
    <property type="component" value="Unassembled WGS sequence"/>
</dbReference>
<feature type="region of interest" description="Disordered" evidence="5">
    <location>
        <begin position="262"/>
        <end position="281"/>
    </location>
</feature>
<evidence type="ECO:0000256" key="5">
    <source>
        <dbReference type="SAM" id="MobiDB-lite"/>
    </source>
</evidence>
<dbReference type="InterPro" id="IPR018957">
    <property type="entry name" value="Znf_C3HC4_RING-type"/>
</dbReference>
<evidence type="ECO:0000256" key="2">
    <source>
        <dbReference type="ARBA" id="ARBA00022771"/>
    </source>
</evidence>
<dbReference type="OrthoDB" id="8062037at2759"/>
<dbReference type="InterPro" id="IPR001841">
    <property type="entry name" value="Znf_RING"/>
</dbReference>
<comment type="caution">
    <text evidence="7">The sequence shown here is derived from an EMBL/GenBank/DDBJ whole genome shotgun (WGS) entry which is preliminary data.</text>
</comment>
<feature type="compositionally biased region" description="Acidic residues" evidence="5">
    <location>
        <begin position="265"/>
        <end position="281"/>
    </location>
</feature>
<evidence type="ECO:0000256" key="1">
    <source>
        <dbReference type="ARBA" id="ARBA00022723"/>
    </source>
</evidence>
<protein>
    <recommendedName>
        <fullName evidence="6">RING-type domain-containing protein</fullName>
    </recommendedName>
</protein>
<dbReference type="AlphaFoldDB" id="A0A9P6ERQ4"/>
<feature type="domain" description="RING-type" evidence="6">
    <location>
        <begin position="51"/>
        <end position="120"/>
    </location>
</feature>
<reference evidence="7" key="1">
    <citation type="submission" date="2020-11" db="EMBL/GenBank/DDBJ databases">
        <authorList>
            <consortium name="DOE Joint Genome Institute"/>
            <person name="Ahrendt S."/>
            <person name="Riley R."/>
            <person name="Andreopoulos W."/>
            <person name="Labutti K."/>
            <person name="Pangilinan J."/>
            <person name="Ruiz-Duenas F.J."/>
            <person name="Barrasa J.M."/>
            <person name="Sanchez-Garcia M."/>
            <person name="Camarero S."/>
            <person name="Miyauchi S."/>
            <person name="Serrano A."/>
            <person name="Linde D."/>
            <person name="Babiker R."/>
            <person name="Drula E."/>
            <person name="Ayuso-Fernandez I."/>
            <person name="Pacheco R."/>
            <person name="Padilla G."/>
            <person name="Ferreira P."/>
            <person name="Barriuso J."/>
            <person name="Kellner H."/>
            <person name="Castanera R."/>
            <person name="Alfaro M."/>
            <person name="Ramirez L."/>
            <person name="Pisabarro A.G."/>
            <person name="Kuo A."/>
            <person name="Tritt A."/>
            <person name="Lipzen A."/>
            <person name="He G."/>
            <person name="Yan M."/>
            <person name="Ng V."/>
            <person name="Cullen D."/>
            <person name="Martin F."/>
            <person name="Rosso M.-N."/>
            <person name="Henrissat B."/>
            <person name="Hibbett D."/>
            <person name="Martinez A.T."/>
            <person name="Grigoriev I.V."/>
        </authorList>
    </citation>
    <scope>NUCLEOTIDE SEQUENCE</scope>
    <source>
        <strain evidence="7">CBS 506.95</strain>
    </source>
</reference>
<keyword evidence="1" id="KW-0479">Metal-binding</keyword>
<evidence type="ECO:0000256" key="3">
    <source>
        <dbReference type="ARBA" id="ARBA00022833"/>
    </source>
</evidence>
<name>A0A9P6ERQ4_9AGAR</name>
<dbReference type="SUPFAM" id="SSF57850">
    <property type="entry name" value="RING/U-box"/>
    <property type="match status" value="1"/>
</dbReference>
<dbReference type="GO" id="GO:0008270">
    <property type="term" value="F:zinc ion binding"/>
    <property type="evidence" value="ECO:0007669"/>
    <property type="project" value="UniProtKB-KW"/>
</dbReference>
<proteinExistence type="predicted"/>
<feature type="region of interest" description="Disordered" evidence="5">
    <location>
        <begin position="217"/>
        <end position="248"/>
    </location>
</feature>
<keyword evidence="8" id="KW-1185">Reference proteome</keyword>
<keyword evidence="3" id="KW-0862">Zinc</keyword>
<evidence type="ECO:0000259" key="6">
    <source>
        <dbReference type="PROSITE" id="PS50089"/>
    </source>
</evidence>